<dbReference type="Proteomes" id="UP001054252">
    <property type="component" value="Unassembled WGS sequence"/>
</dbReference>
<sequence length="207" mass="22925">MVLKASDHVRKNITRPSKFVANWDSPFIVVEAHDSRCSFSWLSDPKYALANFSLSSNLKTSSFVSAKDFSIFSTCFACSLICLSKFLDVSFPTKPNSTLPRYAFARVNKCAQMAPTLKLCSQLHQWHPYTKKRSLHSFQQKGLPPCVAWLHKASGALKLAHQSDMLVSIKLNQAGNTSISLFISSKFLSSLTAKSLASLDLAEIEDG</sequence>
<protein>
    <submittedName>
        <fullName evidence="1">Uncharacterized protein</fullName>
    </submittedName>
</protein>
<name>A0AAV5IYM2_9ROSI</name>
<proteinExistence type="predicted"/>
<comment type="caution">
    <text evidence="1">The sequence shown here is derived from an EMBL/GenBank/DDBJ whole genome shotgun (WGS) entry which is preliminary data.</text>
</comment>
<accession>A0AAV5IYM2</accession>
<evidence type="ECO:0000313" key="1">
    <source>
        <dbReference type="EMBL" id="GKV06952.1"/>
    </source>
</evidence>
<organism evidence="1 2">
    <name type="scientific">Rubroshorea leprosula</name>
    <dbReference type="NCBI Taxonomy" id="152421"/>
    <lineage>
        <taxon>Eukaryota</taxon>
        <taxon>Viridiplantae</taxon>
        <taxon>Streptophyta</taxon>
        <taxon>Embryophyta</taxon>
        <taxon>Tracheophyta</taxon>
        <taxon>Spermatophyta</taxon>
        <taxon>Magnoliopsida</taxon>
        <taxon>eudicotyledons</taxon>
        <taxon>Gunneridae</taxon>
        <taxon>Pentapetalae</taxon>
        <taxon>rosids</taxon>
        <taxon>malvids</taxon>
        <taxon>Malvales</taxon>
        <taxon>Dipterocarpaceae</taxon>
        <taxon>Rubroshorea</taxon>
    </lineage>
</organism>
<reference evidence="1 2" key="1">
    <citation type="journal article" date="2021" name="Commun. Biol.">
        <title>The genome of Shorea leprosula (Dipterocarpaceae) highlights the ecological relevance of drought in aseasonal tropical rainforests.</title>
        <authorList>
            <person name="Ng K.K.S."/>
            <person name="Kobayashi M.J."/>
            <person name="Fawcett J.A."/>
            <person name="Hatakeyama M."/>
            <person name="Paape T."/>
            <person name="Ng C.H."/>
            <person name="Ang C.C."/>
            <person name="Tnah L.H."/>
            <person name="Lee C.T."/>
            <person name="Nishiyama T."/>
            <person name="Sese J."/>
            <person name="O'Brien M.J."/>
            <person name="Copetti D."/>
            <person name="Mohd Noor M.I."/>
            <person name="Ong R.C."/>
            <person name="Putra M."/>
            <person name="Sireger I.Z."/>
            <person name="Indrioko S."/>
            <person name="Kosugi Y."/>
            <person name="Izuno A."/>
            <person name="Isagi Y."/>
            <person name="Lee S.L."/>
            <person name="Shimizu K.K."/>
        </authorList>
    </citation>
    <scope>NUCLEOTIDE SEQUENCE [LARGE SCALE GENOMIC DNA]</scope>
    <source>
        <strain evidence="1">214</strain>
    </source>
</reference>
<evidence type="ECO:0000313" key="2">
    <source>
        <dbReference type="Proteomes" id="UP001054252"/>
    </source>
</evidence>
<dbReference type="EMBL" id="BPVZ01000026">
    <property type="protein sequence ID" value="GKV06952.1"/>
    <property type="molecule type" value="Genomic_DNA"/>
</dbReference>
<dbReference type="AlphaFoldDB" id="A0AAV5IYM2"/>
<gene>
    <name evidence="1" type="ORF">SLEP1_g18769</name>
</gene>
<keyword evidence="2" id="KW-1185">Reference proteome</keyword>